<gene>
    <name evidence="2" type="ORF">AB3X52_03610</name>
</gene>
<dbReference type="InterPro" id="IPR007569">
    <property type="entry name" value="DUF559"/>
</dbReference>
<feature type="domain" description="DUF559" evidence="1">
    <location>
        <begin position="214"/>
        <end position="275"/>
    </location>
</feature>
<dbReference type="RefSeq" id="WP_367991411.1">
    <property type="nucleotide sequence ID" value="NZ_JBFPJR010000004.1"/>
</dbReference>
<evidence type="ECO:0000313" key="2">
    <source>
        <dbReference type="EMBL" id="MEX0426695.1"/>
    </source>
</evidence>
<evidence type="ECO:0000259" key="1">
    <source>
        <dbReference type="Pfam" id="PF04480"/>
    </source>
</evidence>
<reference evidence="2 3" key="1">
    <citation type="submission" date="2024-07" db="EMBL/GenBank/DDBJ databases">
        <authorList>
            <person name="Lee S."/>
            <person name="Kang M."/>
        </authorList>
    </citation>
    <scope>NUCLEOTIDE SEQUENCE [LARGE SCALE GENOMIC DNA]</scope>
    <source>
        <strain evidence="2 3">DS6</strain>
    </source>
</reference>
<name>A0ABV3SUS9_9ACTN</name>
<dbReference type="Proteomes" id="UP001556631">
    <property type="component" value="Unassembled WGS sequence"/>
</dbReference>
<proteinExistence type="predicted"/>
<dbReference type="EMBL" id="JBFPJR010000004">
    <property type="protein sequence ID" value="MEX0426695.1"/>
    <property type="molecule type" value="Genomic_DNA"/>
</dbReference>
<comment type="caution">
    <text evidence="2">The sequence shown here is derived from an EMBL/GenBank/DDBJ whole genome shotgun (WGS) entry which is preliminary data.</text>
</comment>
<dbReference type="Pfam" id="PF04480">
    <property type="entry name" value="DUF559"/>
    <property type="match status" value="1"/>
</dbReference>
<evidence type="ECO:0000313" key="3">
    <source>
        <dbReference type="Proteomes" id="UP001556631"/>
    </source>
</evidence>
<dbReference type="Gene3D" id="3.40.960.10">
    <property type="entry name" value="VSR Endonuclease"/>
    <property type="match status" value="1"/>
</dbReference>
<accession>A0ABV3SUS9</accession>
<keyword evidence="3" id="KW-1185">Reference proteome</keyword>
<protein>
    <submittedName>
        <fullName evidence="2">DUF559 domain-containing protein</fullName>
    </submittedName>
</protein>
<sequence>MKAETALAQLGGVADAAQLRVLCSKRQLKQAVKDRRIVRASRGRYVLPSVPRHRRRAAELTGVCSHLSAAQHWGWKVKWPPDRAWVTVKRNRKLSRQLQTIVHVVYCDLAEDEVIDGVTSPLKTVVDCARRLPFDEALAVADSALRSGMVSRAALIAAAAVTYGPGSAQVRRVAAEASPKAANPFESVLRAIVLEFAELSVVPQQAVMARGFVYHPDLVDVRRRLVIEAESHEFHTGKEAFEIDCTRYTALTVTGWLVLRFTWEQVMRSPAYVRDVLRSLLRGPCNVQSTLPRASGRPTAA</sequence>
<organism evidence="2 3">
    <name type="scientific">Nocardioides eburneus</name>
    <dbReference type="NCBI Taxonomy" id="3231482"/>
    <lineage>
        <taxon>Bacteria</taxon>
        <taxon>Bacillati</taxon>
        <taxon>Actinomycetota</taxon>
        <taxon>Actinomycetes</taxon>
        <taxon>Propionibacteriales</taxon>
        <taxon>Nocardioidaceae</taxon>
        <taxon>Nocardioides</taxon>
    </lineage>
</organism>
<dbReference type="SUPFAM" id="SSF52980">
    <property type="entry name" value="Restriction endonuclease-like"/>
    <property type="match status" value="1"/>
</dbReference>
<dbReference type="InterPro" id="IPR011335">
    <property type="entry name" value="Restrct_endonuc-II-like"/>
</dbReference>